<name>A0A8C3EXU7_CORMO</name>
<feature type="transmembrane region" description="Helical" evidence="18">
    <location>
        <begin position="456"/>
        <end position="477"/>
    </location>
</feature>
<keyword evidence="11 18" id="KW-0297">G-protein coupled receptor</keyword>
<dbReference type="InterPro" id="IPR002131">
    <property type="entry name" value="Gphrmn_rcpt_fam"/>
</dbReference>
<evidence type="ECO:0000256" key="4">
    <source>
        <dbReference type="ARBA" id="ARBA00022475"/>
    </source>
</evidence>
<dbReference type="PROSITE" id="PS50262">
    <property type="entry name" value="G_PROTEIN_RECEP_F1_2"/>
    <property type="match status" value="1"/>
</dbReference>
<evidence type="ECO:0000256" key="17">
    <source>
        <dbReference type="ARBA" id="ARBA00030636"/>
    </source>
</evidence>
<keyword evidence="10 18" id="KW-1133">Transmembrane helix</keyword>
<dbReference type="Ensembl" id="ENSCMUT00000030039.2">
    <property type="protein sequence ID" value="ENSCMUP00000027963.2"/>
    <property type="gene ID" value="ENSCMUG00000016799.2"/>
</dbReference>
<reference evidence="19" key="3">
    <citation type="submission" date="2025-09" db="UniProtKB">
        <authorList>
            <consortium name="Ensembl"/>
        </authorList>
    </citation>
    <scope>IDENTIFICATION</scope>
</reference>
<dbReference type="Pfam" id="PF12369">
    <property type="entry name" value="GnHR_trans"/>
    <property type="match status" value="1"/>
</dbReference>
<feature type="transmembrane region" description="Helical" evidence="18">
    <location>
        <begin position="412"/>
        <end position="436"/>
    </location>
</feature>
<dbReference type="InterPro" id="IPR032675">
    <property type="entry name" value="LRR_dom_sf"/>
</dbReference>
<feature type="transmembrane region" description="Helical" evidence="18">
    <location>
        <begin position="379"/>
        <end position="400"/>
    </location>
</feature>
<organism evidence="19 20">
    <name type="scientific">Corvus moneduloides</name>
    <name type="common">New Caledonian crow</name>
    <dbReference type="NCBI Taxonomy" id="1196302"/>
    <lineage>
        <taxon>Eukaryota</taxon>
        <taxon>Metazoa</taxon>
        <taxon>Chordata</taxon>
        <taxon>Craniata</taxon>
        <taxon>Vertebrata</taxon>
        <taxon>Euteleostomi</taxon>
        <taxon>Archelosauria</taxon>
        <taxon>Archosauria</taxon>
        <taxon>Dinosauria</taxon>
        <taxon>Saurischia</taxon>
        <taxon>Theropoda</taxon>
        <taxon>Coelurosauria</taxon>
        <taxon>Aves</taxon>
        <taxon>Neognathae</taxon>
        <taxon>Neoaves</taxon>
        <taxon>Telluraves</taxon>
        <taxon>Australaves</taxon>
        <taxon>Passeriformes</taxon>
        <taxon>Corvoidea</taxon>
        <taxon>Corvidae</taxon>
        <taxon>Corvus</taxon>
    </lineage>
</organism>
<protein>
    <recommendedName>
        <fullName evidence="3 18">Follicle-stimulating hormone receptor</fullName>
    </recommendedName>
    <alternativeName>
        <fullName evidence="17 18">Follitropin receptor</fullName>
    </alternativeName>
</protein>
<dbReference type="SUPFAM" id="SSF81321">
    <property type="entry name" value="Family A G protein-coupled receptor-like"/>
    <property type="match status" value="1"/>
</dbReference>
<keyword evidence="16 18" id="KW-0807">Transducer</keyword>
<feature type="transmembrane region" description="Helical" evidence="18">
    <location>
        <begin position="621"/>
        <end position="641"/>
    </location>
</feature>
<keyword evidence="14 18" id="KW-0675">Receptor</keyword>
<comment type="subcellular location">
    <subcellularLocation>
        <location evidence="2 18">Cell membrane</location>
        <topology evidence="2 18">Multi-pass membrane protein</topology>
    </subcellularLocation>
</comment>
<dbReference type="SMART" id="SM00013">
    <property type="entry name" value="LRRNT"/>
    <property type="match status" value="1"/>
</dbReference>
<reference evidence="20" key="1">
    <citation type="submission" date="2019-10" db="EMBL/GenBank/DDBJ databases">
        <title>Corvus moneduloides (New Caledonian crow) genome, bCorMon1, primary haplotype.</title>
        <authorList>
            <person name="Rutz C."/>
            <person name="Fungtammasan C."/>
            <person name="Mountcastle J."/>
            <person name="Formenti G."/>
            <person name="Chow W."/>
            <person name="Howe K."/>
            <person name="Steele M.P."/>
            <person name="Fernandes J."/>
            <person name="Gilbert M.T.P."/>
            <person name="Fedrigo O."/>
            <person name="Jarvis E.D."/>
            <person name="Gemmell N."/>
        </authorList>
    </citation>
    <scope>NUCLEOTIDE SEQUENCE [LARGE SCALE GENOMIC DNA]</scope>
</reference>
<sequence length="705" mass="79106">MVCPSFRGGSSIQGVGLGGLCVLLFELKETGTDVEAEMSPALACLLLFLGGCLGCQHRACRCLGRVFICQESQVLQVPRDIPANTTELRFFLTKMRVIPKGAFAGLVDLEKIEISQNDALEVIEANVFSNLPKLHEMLISNTGLRFLPAVRKVHSFQKVLLDIQDNINIRTIERNSFMGLSSESVILWLNKNGIQDIENHAFNGTYLDELNLSDNHNLEKLPNEVFQGANGPAVLDISSTKISFLPSHGLELIKKLRARSTYNLKKLPDLSKFRSLIEANFTYPSHCCAFTNWKRQKTELHPICSISQVKQDFEEKSGKKLQRRSAVEDYISNYGARFDLAENEFDYGLCNEVINVACSPKPDAFNPCEDIMGYNILRVLIWFISILAITGNTVVLIILISSQSKLTVPRFLMCNLAFADLCIGIYLLFIASVDIQTKSQYYNYAIDWQTGAGCNAAGFFTVFASELSVYTLTVITLERWHTITYAMQLHRKVRLRHAVIIMIFGWVFAFTVALLPIFGVSSYMKVSICLPMDIETPFAQAYVIFLLVLNVVTFVIICVCYICIYFTVRNHSVVSSSSDANIAKRMAILIFTDFLCMAPISFFAISASLKVPLITVSNSKILLVLFYPINSCANPFLYAIFTKTFRRDFFILLSKFGCCEMQAQIYRTEISSSAHTFHTRNGHCPPASKNNDDAIYSSVPLNHLN</sequence>
<dbReference type="AlphaFoldDB" id="A0A8C3EXU7"/>
<dbReference type="SUPFAM" id="SSF52058">
    <property type="entry name" value="L domain-like"/>
    <property type="match status" value="1"/>
</dbReference>
<evidence type="ECO:0000256" key="13">
    <source>
        <dbReference type="ARBA" id="ARBA00023157"/>
    </source>
</evidence>
<dbReference type="Pfam" id="PF13855">
    <property type="entry name" value="LRR_8"/>
    <property type="match status" value="1"/>
</dbReference>
<keyword evidence="13" id="KW-1015">Disulfide bond</keyword>
<dbReference type="InterPro" id="IPR000372">
    <property type="entry name" value="LRRNT"/>
</dbReference>
<keyword evidence="8" id="KW-0732">Signal</keyword>
<evidence type="ECO:0000313" key="20">
    <source>
        <dbReference type="Proteomes" id="UP000694553"/>
    </source>
</evidence>
<dbReference type="PRINTS" id="PR00373">
    <property type="entry name" value="GLYCHORMONER"/>
</dbReference>
<evidence type="ECO:0000256" key="9">
    <source>
        <dbReference type="ARBA" id="ARBA00022737"/>
    </source>
</evidence>
<feature type="transmembrane region" description="Helical" evidence="18">
    <location>
        <begin position="498"/>
        <end position="519"/>
    </location>
</feature>
<dbReference type="PRINTS" id="PR01143">
    <property type="entry name" value="FSHRECEPTOR"/>
</dbReference>
<dbReference type="PANTHER" id="PTHR24372:SF5">
    <property type="entry name" value="FOLLICLE-STIMULATING HORMONE RECEPTOR"/>
    <property type="match status" value="1"/>
</dbReference>
<evidence type="ECO:0000256" key="3">
    <source>
        <dbReference type="ARBA" id="ARBA00021226"/>
    </source>
</evidence>
<gene>
    <name evidence="19" type="primary">LOC116441366</name>
    <name evidence="18" type="synonym">FSHR</name>
</gene>
<proteinExistence type="inferred from homology"/>
<keyword evidence="15" id="KW-0325">Glycoprotein</keyword>
<keyword evidence="4 18" id="KW-1003">Cell membrane</keyword>
<reference evidence="19" key="2">
    <citation type="submission" date="2025-08" db="UniProtKB">
        <authorList>
            <consortium name="Ensembl"/>
        </authorList>
    </citation>
    <scope>IDENTIFICATION</scope>
</reference>
<evidence type="ECO:0000256" key="16">
    <source>
        <dbReference type="ARBA" id="ARBA00023224"/>
    </source>
</evidence>
<evidence type="ECO:0000256" key="5">
    <source>
        <dbReference type="ARBA" id="ARBA00022553"/>
    </source>
</evidence>
<evidence type="ECO:0000256" key="2">
    <source>
        <dbReference type="ARBA" id="ARBA00004651"/>
    </source>
</evidence>
<dbReference type="InterPro" id="IPR000276">
    <property type="entry name" value="GPCR_Rhodpsn"/>
</dbReference>
<evidence type="ECO:0000313" key="19">
    <source>
        <dbReference type="Ensembl" id="ENSCMUP00000027963.2"/>
    </source>
</evidence>
<evidence type="ECO:0000256" key="10">
    <source>
        <dbReference type="ARBA" id="ARBA00022989"/>
    </source>
</evidence>
<evidence type="ECO:0000256" key="7">
    <source>
        <dbReference type="ARBA" id="ARBA00022692"/>
    </source>
</evidence>
<dbReference type="GO" id="GO:0004963">
    <property type="term" value="F:follicle-stimulating hormone receptor activity"/>
    <property type="evidence" value="ECO:0007669"/>
    <property type="project" value="InterPro"/>
</dbReference>
<dbReference type="CDD" id="cd15360">
    <property type="entry name" value="7tmA_FSH-R"/>
    <property type="match status" value="1"/>
</dbReference>
<keyword evidence="6" id="KW-0433">Leucine-rich repeat</keyword>
<evidence type="ECO:0000256" key="8">
    <source>
        <dbReference type="ARBA" id="ARBA00022729"/>
    </source>
</evidence>
<evidence type="ECO:0000256" key="6">
    <source>
        <dbReference type="ARBA" id="ARBA00022614"/>
    </source>
</evidence>
<keyword evidence="9" id="KW-0677">Repeat</keyword>
<evidence type="ECO:0000256" key="1">
    <source>
        <dbReference type="ARBA" id="ARBA00003266"/>
    </source>
</evidence>
<keyword evidence="20" id="KW-1185">Reference proteome</keyword>
<keyword evidence="7 18" id="KW-0812">Transmembrane</keyword>
<evidence type="ECO:0000256" key="18">
    <source>
        <dbReference type="RuleBase" id="RU361222"/>
    </source>
</evidence>
<feature type="transmembrane region" description="Helical" evidence="18">
    <location>
        <begin position="539"/>
        <end position="566"/>
    </location>
</feature>
<keyword evidence="12 18" id="KW-0472">Membrane</keyword>
<dbReference type="FunFam" id="1.20.1070.10:FF:000019">
    <property type="entry name" value="Lutropin-choriogonadotropic hormone receptor"/>
    <property type="match status" value="1"/>
</dbReference>
<dbReference type="PRINTS" id="PR00237">
    <property type="entry name" value="GPCRRHODOPSN"/>
</dbReference>
<dbReference type="InterPro" id="IPR017452">
    <property type="entry name" value="GPCR_Rhodpsn_7TM"/>
</dbReference>
<evidence type="ECO:0000256" key="14">
    <source>
        <dbReference type="ARBA" id="ARBA00023170"/>
    </source>
</evidence>
<evidence type="ECO:0000256" key="15">
    <source>
        <dbReference type="ARBA" id="ARBA00023180"/>
    </source>
</evidence>
<dbReference type="PROSITE" id="PS00237">
    <property type="entry name" value="G_PROTEIN_RECEP_F1_1"/>
    <property type="match status" value="1"/>
</dbReference>
<dbReference type="InterPro" id="IPR026906">
    <property type="entry name" value="LRR_5"/>
</dbReference>
<dbReference type="GO" id="GO:0007189">
    <property type="term" value="P:adenylate cyclase-activating G protein-coupled receptor signaling pathway"/>
    <property type="evidence" value="ECO:0007669"/>
    <property type="project" value="TreeGrafter"/>
</dbReference>
<evidence type="ECO:0000256" key="11">
    <source>
        <dbReference type="ARBA" id="ARBA00023040"/>
    </source>
</evidence>
<accession>A0A8U7M9X1</accession>
<dbReference type="Proteomes" id="UP000694553">
    <property type="component" value="Unassembled WGS sequence"/>
</dbReference>
<keyword evidence="5" id="KW-0597">Phosphoprotein</keyword>
<dbReference type="InterPro" id="IPR001611">
    <property type="entry name" value="Leu-rich_rpt"/>
</dbReference>
<dbReference type="GO" id="GO:0005886">
    <property type="term" value="C:plasma membrane"/>
    <property type="evidence" value="ECO:0007669"/>
    <property type="project" value="UniProtKB-SubCell"/>
</dbReference>
<dbReference type="InterPro" id="IPR024635">
    <property type="entry name" value="GnHR_TM"/>
</dbReference>
<comment type="function">
    <text evidence="1 18">G protein-coupled receptor for follitropin, the follicle-stimulating hormone. Through cAMP production activates the downstream PI3K-AKT and ERK1/ERK2 signaling pathways.</text>
</comment>
<dbReference type="PANTHER" id="PTHR24372">
    <property type="entry name" value="GLYCOPROTEIN HORMONE RECEPTOR"/>
    <property type="match status" value="1"/>
</dbReference>
<dbReference type="GO" id="GO:0008528">
    <property type="term" value="F:G protein-coupled peptide receptor activity"/>
    <property type="evidence" value="ECO:0007669"/>
    <property type="project" value="TreeGrafter"/>
</dbReference>
<dbReference type="GO" id="GO:0009755">
    <property type="term" value="P:hormone-mediated signaling pathway"/>
    <property type="evidence" value="ECO:0007669"/>
    <property type="project" value="TreeGrafter"/>
</dbReference>
<dbReference type="GO" id="GO:0008584">
    <property type="term" value="P:male gonad development"/>
    <property type="evidence" value="ECO:0007669"/>
    <property type="project" value="TreeGrafter"/>
</dbReference>
<dbReference type="Pfam" id="PF13306">
    <property type="entry name" value="LRR_5"/>
    <property type="match status" value="1"/>
</dbReference>
<dbReference type="Gene3D" id="1.20.1070.10">
    <property type="entry name" value="Rhodopsin 7-helix transmembrane proteins"/>
    <property type="match status" value="1"/>
</dbReference>
<dbReference type="Pfam" id="PF00001">
    <property type="entry name" value="7tm_1"/>
    <property type="match status" value="1"/>
</dbReference>
<evidence type="ECO:0000256" key="12">
    <source>
        <dbReference type="ARBA" id="ARBA00023136"/>
    </source>
</evidence>
<accession>A0A8C3EXU7</accession>
<feature type="transmembrane region" description="Helical" evidence="18">
    <location>
        <begin position="587"/>
        <end position="609"/>
    </location>
</feature>
<dbReference type="InterPro" id="IPR002272">
    <property type="entry name" value="FSH_rcpt"/>
</dbReference>
<comment type="similarity">
    <text evidence="18">Belongs to the G-protein coupled receptor 1 family. FSH/LSH/TSH subfamily.</text>
</comment>
<dbReference type="Gene3D" id="3.80.10.10">
    <property type="entry name" value="Ribonuclease Inhibitor"/>
    <property type="match status" value="1"/>
</dbReference>